<reference evidence="3 4" key="1">
    <citation type="journal article" date="2013" name="Genome Announc.">
        <title>Genome Sequence of Streptomyces violaceusniger Strain SPC6, a Halotolerant Streptomycete That Exhibits Rapid Growth and Development.</title>
        <authorList>
            <person name="Chen X."/>
            <person name="Zhang B."/>
            <person name="Zhang W."/>
            <person name="Wu X."/>
            <person name="Zhang M."/>
            <person name="Chen T."/>
            <person name="Liu G."/>
            <person name="Dyson P."/>
        </authorList>
    </citation>
    <scope>NUCLEOTIDE SEQUENCE [LARGE SCALE GENOMIC DNA]</scope>
    <source>
        <strain evidence="3 4">SPC6</strain>
    </source>
</reference>
<evidence type="ECO:0000259" key="2">
    <source>
        <dbReference type="Pfam" id="PF22549"/>
    </source>
</evidence>
<evidence type="ECO:0000313" key="4">
    <source>
        <dbReference type="Proteomes" id="UP000095329"/>
    </source>
</evidence>
<dbReference type="Proteomes" id="UP000095329">
    <property type="component" value="Unassembled WGS sequence"/>
</dbReference>
<evidence type="ECO:0000313" key="3">
    <source>
        <dbReference type="EMBL" id="OEJ96525.1"/>
    </source>
</evidence>
<dbReference type="EMBL" id="ASHX02000001">
    <property type="protein sequence ID" value="OEJ96525.1"/>
    <property type="molecule type" value="Genomic_DNA"/>
</dbReference>
<dbReference type="eggNOG" id="ENOG502Z7KB">
    <property type="taxonomic scope" value="Bacteria"/>
</dbReference>
<dbReference type="STRING" id="1306406.J116_020810"/>
<dbReference type="Pfam" id="PF22549">
    <property type="entry name" value="ARPP-2"/>
    <property type="match status" value="1"/>
</dbReference>
<sequence length="425" mass="46362">MTRIDLAGLTAGPAQVWGGIRLVPLLRERPVEGLRLHAELYGDGEGGAGGAYGQVVLDRQHVYTSYIPHGFVADWSGGKGAGAGGQGRAGAAYGTRLGAGGDRRGAERGRGRSAEYAPECVPVRSHHRMVKRVRGGDGGGDGGEGRGGGKRLRFLPLHLALEGYLALHFGGPSIVWEEWSRQAVRRGLSPREEDAYAGRTVRGLAEALRVFEVHPRQCGVMVYAGDALAAAFVVPHPDDYRALHPSLVQDLYGELVHQYALYGRPVPGFTARIDDADGRVRTLADLRAAARAQERAWTAAHDGIMARELLETTYAWERVRDAGPFRLYRFLPPFRAGTGGQHIGEVITDRKGRTAYLKTFRLSENQVRRGYVLRRLADCDWDLARTAEAMGTGYEELVARVRRAGFGELLDAHAVARRVRDLRGG</sequence>
<feature type="compositionally biased region" description="Basic and acidic residues" evidence="1">
    <location>
        <begin position="101"/>
        <end position="113"/>
    </location>
</feature>
<dbReference type="InterPro" id="IPR054346">
    <property type="entry name" value="ARPP-2"/>
</dbReference>
<feature type="region of interest" description="Disordered" evidence="1">
    <location>
        <begin position="95"/>
        <end position="115"/>
    </location>
</feature>
<dbReference type="RefSeq" id="WP_023589006.1">
    <property type="nucleotide sequence ID" value="NZ_ASHX02000001.1"/>
</dbReference>
<feature type="domain" description="ARG and Rhodanese-Phosphatase-superfamily-associated" evidence="2">
    <location>
        <begin position="4"/>
        <end position="322"/>
    </location>
</feature>
<gene>
    <name evidence="3" type="ORF">J116_020810</name>
</gene>
<keyword evidence="4" id="KW-1185">Reference proteome</keyword>
<organism evidence="3 4">
    <name type="scientific">Streptomyces thermolilacinus SPC6</name>
    <dbReference type="NCBI Taxonomy" id="1306406"/>
    <lineage>
        <taxon>Bacteria</taxon>
        <taxon>Bacillati</taxon>
        <taxon>Actinomycetota</taxon>
        <taxon>Actinomycetes</taxon>
        <taxon>Kitasatosporales</taxon>
        <taxon>Streptomycetaceae</taxon>
        <taxon>Streptomyces</taxon>
    </lineage>
</organism>
<proteinExistence type="predicted"/>
<accession>A0A1D3DW27</accession>
<protein>
    <recommendedName>
        <fullName evidence="2">ARG and Rhodanese-Phosphatase-superfamily-associated domain-containing protein</fullName>
    </recommendedName>
</protein>
<dbReference type="OrthoDB" id="5487146at2"/>
<comment type="caution">
    <text evidence="3">The sequence shown here is derived from an EMBL/GenBank/DDBJ whole genome shotgun (WGS) entry which is preliminary data.</text>
</comment>
<dbReference type="AlphaFoldDB" id="A0A1D3DW27"/>
<evidence type="ECO:0000256" key="1">
    <source>
        <dbReference type="SAM" id="MobiDB-lite"/>
    </source>
</evidence>
<name>A0A1D3DW27_9ACTN</name>